<keyword evidence="4" id="KW-1185">Reference proteome</keyword>
<dbReference type="OrthoDB" id="9976382at2759"/>
<dbReference type="InterPro" id="IPR027267">
    <property type="entry name" value="AH/BAR_dom_sf"/>
</dbReference>
<dbReference type="SUPFAM" id="SSF64268">
    <property type="entry name" value="PX domain"/>
    <property type="match status" value="1"/>
</dbReference>
<evidence type="ECO:0000313" key="4">
    <source>
        <dbReference type="Proteomes" id="UP000085678"/>
    </source>
</evidence>
<name>A0A1S3K9L8_LINAN</name>
<accession>A0A1S3K9L8</accession>
<gene>
    <name evidence="5" type="primary">LOC106179927</name>
</gene>
<reference evidence="5" key="1">
    <citation type="submission" date="2025-08" db="UniProtKB">
        <authorList>
            <consortium name="RefSeq"/>
        </authorList>
    </citation>
    <scope>IDENTIFICATION</scope>
    <source>
        <tissue evidence="5">Gonads</tissue>
    </source>
</reference>
<dbReference type="KEGG" id="lak:106179927"/>
<dbReference type="Proteomes" id="UP000085678">
    <property type="component" value="Unplaced"/>
</dbReference>
<dbReference type="RefSeq" id="XP_013419192.1">
    <property type="nucleotide sequence ID" value="XM_013563738.1"/>
</dbReference>
<dbReference type="AlphaFoldDB" id="A0A1S3K9L8"/>
<evidence type="ECO:0000256" key="2">
    <source>
        <dbReference type="SAM" id="MobiDB-lite"/>
    </source>
</evidence>
<dbReference type="STRING" id="7574.A0A1S3K9L8"/>
<protein>
    <submittedName>
        <fullName evidence="5">Sorting nexin-5</fullName>
    </submittedName>
</protein>
<dbReference type="PANTHER" id="PTHR45850">
    <property type="entry name" value="SORTING NEXIN FAMILY MEMBER"/>
    <property type="match status" value="1"/>
</dbReference>
<dbReference type="InParanoid" id="A0A1S3K9L8"/>
<dbReference type="SMART" id="SM00312">
    <property type="entry name" value="PX"/>
    <property type="match status" value="1"/>
</dbReference>
<dbReference type="GeneID" id="106179927"/>
<dbReference type="Gene3D" id="1.20.1270.60">
    <property type="entry name" value="Arfaptin homology (AH) domain/BAR domain"/>
    <property type="match status" value="1"/>
</dbReference>
<dbReference type="SUPFAM" id="SSF103657">
    <property type="entry name" value="BAR/IMD domain-like"/>
    <property type="match status" value="1"/>
</dbReference>
<dbReference type="Pfam" id="PF09325">
    <property type="entry name" value="Vps5"/>
    <property type="match status" value="1"/>
</dbReference>
<dbReference type="GO" id="GO:0035091">
    <property type="term" value="F:phosphatidylinositol binding"/>
    <property type="evidence" value="ECO:0007669"/>
    <property type="project" value="InterPro"/>
</dbReference>
<dbReference type="Pfam" id="PF00787">
    <property type="entry name" value="PX"/>
    <property type="match status" value="1"/>
</dbReference>
<evidence type="ECO:0000313" key="5">
    <source>
        <dbReference type="RefSeq" id="XP_013419192.1"/>
    </source>
</evidence>
<dbReference type="InterPro" id="IPR015404">
    <property type="entry name" value="Vps5_C"/>
</dbReference>
<dbReference type="Gene3D" id="3.30.1520.10">
    <property type="entry name" value="Phox-like domain"/>
    <property type="match status" value="1"/>
</dbReference>
<feature type="domain" description="PX" evidence="3">
    <location>
        <begin position="28"/>
        <end position="162"/>
    </location>
</feature>
<evidence type="ECO:0000259" key="3">
    <source>
        <dbReference type="PROSITE" id="PS50195"/>
    </source>
</evidence>
<proteinExistence type="inferred from homology"/>
<dbReference type="PANTHER" id="PTHR45850:SF2">
    <property type="entry name" value="SORTING NEXIN-5-LIKE"/>
    <property type="match status" value="1"/>
</dbReference>
<organism evidence="4 5">
    <name type="scientific">Lingula anatina</name>
    <name type="common">Brachiopod</name>
    <name type="synonym">Lingula unguis</name>
    <dbReference type="NCBI Taxonomy" id="7574"/>
    <lineage>
        <taxon>Eukaryota</taxon>
        <taxon>Metazoa</taxon>
        <taxon>Spiralia</taxon>
        <taxon>Lophotrochozoa</taxon>
        <taxon>Brachiopoda</taxon>
        <taxon>Linguliformea</taxon>
        <taxon>Lingulata</taxon>
        <taxon>Lingulida</taxon>
        <taxon>Linguloidea</taxon>
        <taxon>Lingulidae</taxon>
        <taxon>Lingula</taxon>
    </lineage>
</organism>
<feature type="region of interest" description="Disordered" evidence="2">
    <location>
        <begin position="1"/>
        <end position="30"/>
    </location>
</feature>
<dbReference type="PROSITE" id="PS50195">
    <property type="entry name" value="PX"/>
    <property type="match status" value="1"/>
</dbReference>
<evidence type="ECO:0000256" key="1">
    <source>
        <dbReference type="ARBA" id="ARBA00010883"/>
    </source>
</evidence>
<comment type="similarity">
    <text evidence="1">Belongs to the sorting nexin family.</text>
</comment>
<dbReference type="InterPro" id="IPR036871">
    <property type="entry name" value="PX_dom_sf"/>
</dbReference>
<dbReference type="InterPro" id="IPR001683">
    <property type="entry name" value="PX_dom"/>
</dbReference>
<sequence length="391" mass="43629">MDSPSENGISDDHNGEADSSDTPSTPGKSFEPAFTVKVTEAVKNGDAVLYTVCSKEVTGDTPEVTVSRQFEDFEWLQHCLMIKDNVAGVIFPPLPPKPIVDSKSAEKQTKKQLGKDAKVLMGDTFVKDCRSIEKYLKLVVNHPELGSDNTLRKFLTEEEAPVRTKVKQGLLTKLSSAVSRKDSKKDIEEYFQKERDWVNDYAVLIKEMSSAFNKVVYAEQRLSVAHSHLSASLNSGGAERDDDSTELSKSLVKFSEAIEDMKHSLDVDIINNGRTLGFQLELYARFLQSAKDMLHQRTSLLIQYEDANRAFDKAKPQKKDAAEQAKQAAETAFESCSDIARSELKRFHQARIYALQEGLVKYADAKIKTSRDTYALLAKSLTALKQLDSGE</sequence>